<dbReference type="InterPro" id="IPR011990">
    <property type="entry name" value="TPR-like_helical_dom_sf"/>
</dbReference>
<accession>A0A1T4VVT0</accession>
<feature type="transmembrane region" description="Helical" evidence="1">
    <location>
        <begin position="64"/>
        <end position="92"/>
    </location>
</feature>
<proteinExistence type="predicted"/>
<keyword evidence="3" id="KW-1185">Reference proteome</keyword>
<feature type="transmembrane region" description="Helical" evidence="1">
    <location>
        <begin position="30"/>
        <end position="52"/>
    </location>
</feature>
<evidence type="ECO:0000313" key="3">
    <source>
        <dbReference type="Proteomes" id="UP000242432"/>
    </source>
</evidence>
<protein>
    <submittedName>
        <fullName evidence="2">Uncharacterized protein</fullName>
    </submittedName>
</protein>
<keyword evidence="1" id="KW-1133">Transmembrane helix</keyword>
<evidence type="ECO:0000256" key="1">
    <source>
        <dbReference type="SAM" id="Phobius"/>
    </source>
</evidence>
<gene>
    <name evidence="2" type="ORF">SAMN02745213_02150</name>
</gene>
<dbReference type="Gene3D" id="1.25.40.10">
    <property type="entry name" value="Tetratricopeptide repeat domain"/>
    <property type="match status" value="1"/>
</dbReference>
<dbReference type="STRING" id="83771.SAMN02910357_00784"/>
<dbReference type="RefSeq" id="WP_078929454.1">
    <property type="nucleotide sequence ID" value="NZ_FUXX01000054.1"/>
</dbReference>
<keyword evidence="1" id="KW-0812">Transmembrane</keyword>
<dbReference type="AlphaFoldDB" id="A0A1T4VVT0"/>
<keyword evidence="1" id="KW-0472">Membrane</keyword>
<evidence type="ECO:0000313" key="2">
    <source>
        <dbReference type="EMBL" id="SKA69019.1"/>
    </source>
</evidence>
<dbReference type="Proteomes" id="UP000242432">
    <property type="component" value="Unassembled WGS sequence"/>
</dbReference>
<dbReference type="SUPFAM" id="SSF48452">
    <property type="entry name" value="TPR-like"/>
    <property type="match status" value="1"/>
</dbReference>
<sequence>MTIFLIVLSLISDISAALYAFSDAELFRRLLVFAMFHFIASISAAYAMFMLLPENMRKSQSPYLAVGFMFLMCMFLPVLGFIGLFMCVVVAMNLPKKRAEVMWVANPREELPSHPRDMMYTKFGTGALQDILLNAPDVERRVEAISSVSHLPRDQRIAFYKLALRDPADDVRLMAYSQLDPIEQDITDNIKQLEDSFNENNSADIAYDIAQQFWEICYLGIADTVLVKHYLTNARKWCQTAIEIDDRGNFELLLGRILLELGEIEPAEIALQKAKDAKMLDSQVNTYLAECAFRMHDYASVKSYLSSLYATEGSKLAQLREYWLNAK</sequence>
<reference evidence="3" key="1">
    <citation type="submission" date="2017-02" db="EMBL/GenBank/DDBJ databases">
        <authorList>
            <person name="Varghese N."/>
            <person name="Submissions S."/>
        </authorList>
    </citation>
    <scope>NUCLEOTIDE SEQUENCE [LARGE SCALE GENOMIC DNA]</scope>
    <source>
        <strain evidence="3">DSM 3072</strain>
    </source>
</reference>
<organism evidence="2 3">
    <name type="scientific">Succinivibrio dextrinosolvens DSM 3072</name>
    <dbReference type="NCBI Taxonomy" id="1123324"/>
    <lineage>
        <taxon>Bacteria</taxon>
        <taxon>Pseudomonadati</taxon>
        <taxon>Pseudomonadota</taxon>
        <taxon>Gammaproteobacteria</taxon>
        <taxon>Aeromonadales</taxon>
        <taxon>Succinivibrionaceae</taxon>
        <taxon>Succinivibrio</taxon>
    </lineage>
</organism>
<dbReference type="EMBL" id="FUXX01000054">
    <property type="protein sequence ID" value="SKA69019.1"/>
    <property type="molecule type" value="Genomic_DNA"/>
</dbReference>
<name>A0A1T4VVT0_9GAMM</name>